<accession>A0ABT2GIT3</accession>
<organism evidence="2 3">
    <name type="scientific">Herbiconiux gentiana</name>
    <dbReference type="NCBI Taxonomy" id="2970912"/>
    <lineage>
        <taxon>Bacteria</taxon>
        <taxon>Bacillati</taxon>
        <taxon>Actinomycetota</taxon>
        <taxon>Actinomycetes</taxon>
        <taxon>Micrococcales</taxon>
        <taxon>Microbacteriaceae</taxon>
        <taxon>Herbiconiux</taxon>
    </lineage>
</organism>
<keyword evidence="3" id="KW-1185">Reference proteome</keyword>
<protein>
    <submittedName>
        <fullName evidence="2">Uncharacterized protein</fullName>
    </submittedName>
</protein>
<dbReference type="RefSeq" id="WP_259487635.1">
    <property type="nucleotide sequence ID" value="NZ_JANTEZ010000008.1"/>
</dbReference>
<sequence length="58" mass="6152">MTTNDDGTADAPRDEELAALIKAADEDEGAGASEMSDRLRDRTEQSAAEPEQAGDLED</sequence>
<evidence type="ECO:0000256" key="1">
    <source>
        <dbReference type="SAM" id="MobiDB-lite"/>
    </source>
</evidence>
<feature type="compositionally biased region" description="Basic and acidic residues" evidence="1">
    <location>
        <begin position="35"/>
        <end position="44"/>
    </location>
</feature>
<dbReference type="EMBL" id="JANTEZ010000008">
    <property type="protein sequence ID" value="MCS5716139.1"/>
    <property type="molecule type" value="Genomic_DNA"/>
</dbReference>
<feature type="region of interest" description="Disordered" evidence="1">
    <location>
        <begin position="21"/>
        <end position="58"/>
    </location>
</feature>
<evidence type="ECO:0000313" key="3">
    <source>
        <dbReference type="Proteomes" id="UP001165580"/>
    </source>
</evidence>
<proteinExistence type="predicted"/>
<reference evidence="2" key="1">
    <citation type="submission" date="2022-08" db="EMBL/GenBank/DDBJ databases">
        <authorList>
            <person name="Deng Y."/>
            <person name="Han X.-F."/>
            <person name="Zhang Y.-Q."/>
        </authorList>
    </citation>
    <scope>NUCLEOTIDE SEQUENCE</scope>
    <source>
        <strain evidence="2">CPCC 205716</strain>
    </source>
</reference>
<name>A0ABT2GIT3_9MICO</name>
<comment type="caution">
    <text evidence="2">The sequence shown here is derived from an EMBL/GenBank/DDBJ whole genome shotgun (WGS) entry which is preliminary data.</text>
</comment>
<evidence type="ECO:0000313" key="2">
    <source>
        <dbReference type="EMBL" id="MCS5716139.1"/>
    </source>
</evidence>
<gene>
    <name evidence="2" type="ORF">NVV95_16455</name>
</gene>
<dbReference type="Proteomes" id="UP001165580">
    <property type="component" value="Unassembled WGS sequence"/>
</dbReference>